<keyword evidence="2" id="KW-1185">Reference proteome</keyword>
<reference evidence="1 2" key="1">
    <citation type="journal article" date="2014" name="Nature">
        <title>An environmental bacterial taxon with a large and distinct metabolic repertoire.</title>
        <authorList>
            <person name="Wilson M.C."/>
            <person name="Mori T."/>
            <person name="Ruckert C."/>
            <person name="Uria A.R."/>
            <person name="Helf M.J."/>
            <person name="Takada K."/>
            <person name="Gernert C."/>
            <person name="Steffens U.A."/>
            <person name="Heycke N."/>
            <person name="Schmitt S."/>
            <person name="Rinke C."/>
            <person name="Helfrich E.J."/>
            <person name="Brachmann A.O."/>
            <person name="Gurgui C."/>
            <person name="Wakimoto T."/>
            <person name="Kracht M."/>
            <person name="Crusemann M."/>
            <person name="Hentschel U."/>
            <person name="Abe I."/>
            <person name="Matsunaga S."/>
            <person name="Kalinowski J."/>
            <person name="Takeyama H."/>
            <person name="Piel J."/>
        </authorList>
    </citation>
    <scope>NUCLEOTIDE SEQUENCE [LARGE SCALE GENOMIC DNA]</scope>
    <source>
        <strain evidence="2">TSY1</strain>
    </source>
</reference>
<dbReference type="Proteomes" id="UP000019141">
    <property type="component" value="Unassembled WGS sequence"/>
</dbReference>
<comment type="caution">
    <text evidence="1">The sequence shown here is derived from an EMBL/GenBank/DDBJ whole genome shotgun (WGS) entry which is preliminary data.</text>
</comment>
<dbReference type="EMBL" id="AZHW01000550">
    <property type="protein sequence ID" value="ETW98484.1"/>
    <property type="molecule type" value="Genomic_DNA"/>
</dbReference>
<organism evidence="1 2">
    <name type="scientific">Entotheonella factor</name>
    <dbReference type="NCBI Taxonomy" id="1429438"/>
    <lineage>
        <taxon>Bacteria</taxon>
        <taxon>Pseudomonadati</taxon>
        <taxon>Nitrospinota/Tectimicrobiota group</taxon>
        <taxon>Candidatus Tectimicrobiota</taxon>
        <taxon>Candidatus Entotheonellia</taxon>
        <taxon>Candidatus Entotheonellales</taxon>
        <taxon>Candidatus Entotheonellaceae</taxon>
        <taxon>Candidatus Entotheonella</taxon>
    </lineage>
</organism>
<proteinExistence type="predicted"/>
<name>W4LKP7_ENTF1</name>
<accession>W4LKP7</accession>
<sequence length="57" mass="6314">MRLGGVTNHLLQKKSLLFAFLNARCGHGRAPDSGCDGRIDEIPGQVNNTHMNFFDDK</sequence>
<protein>
    <submittedName>
        <fullName evidence="1">Uncharacterized protein</fullName>
    </submittedName>
</protein>
<gene>
    <name evidence="1" type="ORF">ETSY1_18550</name>
</gene>
<evidence type="ECO:0000313" key="1">
    <source>
        <dbReference type="EMBL" id="ETW98484.1"/>
    </source>
</evidence>
<dbReference type="HOGENOM" id="CLU_2988043_0_0_7"/>
<evidence type="ECO:0000313" key="2">
    <source>
        <dbReference type="Proteomes" id="UP000019141"/>
    </source>
</evidence>
<dbReference type="AlphaFoldDB" id="W4LKP7"/>